<organism evidence="2 3">
    <name type="scientific">Alteromonas aquimaris</name>
    <dbReference type="NCBI Taxonomy" id="2998417"/>
    <lineage>
        <taxon>Bacteria</taxon>
        <taxon>Pseudomonadati</taxon>
        <taxon>Pseudomonadota</taxon>
        <taxon>Gammaproteobacteria</taxon>
        <taxon>Alteromonadales</taxon>
        <taxon>Alteromonadaceae</taxon>
        <taxon>Alteromonas/Salinimonas group</taxon>
        <taxon>Alteromonas</taxon>
    </lineage>
</organism>
<dbReference type="NCBIfam" id="TIGR02532">
    <property type="entry name" value="IV_pilin_GFxxxE"/>
    <property type="match status" value="1"/>
</dbReference>
<dbReference type="Pfam" id="PF07963">
    <property type="entry name" value="N_methyl"/>
    <property type="match status" value="1"/>
</dbReference>
<name>A0ABT3P3K6_9ALTE</name>
<protein>
    <submittedName>
        <fullName evidence="2">PilW family protein</fullName>
    </submittedName>
</protein>
<accession>A0ABT3P3K6</accession>
<evidence type="ECO:0000313" key="3">
    <source>
        <dbReference type="Proteomes" id="UP001142810"/>
    </source>
</evidence>
<dbReference type="RefSeq" id="WP_265616059.1">
    <property type="nucleotide sequence ID" value="NZ_JAPFRD010000002.1"/>
</dbReference>
<keyword evidence="1" id="KW-1133">Transmembrane helix</keyword>
<dbReference type="Proteomes" id="UP001142810">
    <property type="component" value="Unassembled WGS sequence"/>
</dbReference>
<keyword evidence="1" id="KW-0812">Transmembrane</keyword>
<dbReference type="InterPro" id="IPR032092">
    <property type="entry name" value="PilW"/>
</dbReference>
<evidence type="ECO:0000256" key="1">
    <source>
        <dbReference type="SAM" id="Phobius"/>
    </source>
</evidence>
<keyword evidence="1" id="KW-0472">Membrane</keyword>
<dbReference type="Pfam" id="PF16074">
    <property type="entry name" value="PilW"/>
    <property type="match status" value="1"/>
</dbReference>
<dbReference type="InterPro" id="IPR012902">
    <property type="entry name" value="N_methyl_site"/>
</dbReference>
<gene>
    <name evidence="2" type="ORF">OPS25_02465</name>
</gene>
<keyword evidence="3" id="KW-1185">Reference proteome</keyword>
<reference evidence="2" key="1">
    <citation type="submission" date="2022-11" db="EMBL/GenBank/DDBJ databases">
        <title>Alteromonas sp. nov., isolated from sea water of the Qingdao.</title>
        <authorList>
            <person name="Wang Q."/>
        </authorList>
    </citation>
    <scope>NUCLEOTIDE SEQUENCE</scope>
    <source>
        <strain evidence="2">ASW11-7</strain>
    </source>
</reference>
<comment type="caution">
    <text evidence="2">The sequence shown here is derived from an EMBL/GenBank/DDBJ whole genome shotgun (WGS) entry which is preliminary data.</text>
</comment>
<sequence>MSQRGFSLVELMISLVLGLVISGAIIQSLVSSRVTNSLNDAIAQVQESGRFIMQRLSRELIQAGRYDQVSAQVDNSTDLVVEAGWIHNRPVALAGDYITNVSLGASQGIAGANDELVVNFQGTADCTGNRHGYAPSDEFHVVNYYFVSQNQLKCTGYDGRVLRGLKVATTSALTVVLLDNVESFQVQYGVSAPSATSEGQAIRYVTANQLASLRASNQHVIAIRLGLLLRSDSGQMQQTVAPQYAVLNETAVTVDKAHYFQVFSKTLTLRNMKNFVRNAQ</sequence>
<proteinExistence type="predicted"/>
<dbReference type="PROSITE" id="PS00409">
    <property type="entry name" value="PROKAR_NTER_METHYL"/>
    <property type="match status" value="1"/>
</dbReference>
<feature type="transmembrane region" description="Helical" evidence="1">
    <location>
        <begin position="12"/>
        <end position="30"/>
    </location>
</feature>
<dbReference type="EMBL" id="JAPFRD010000002">
    <property type="protein sequence ID" value="MCW8107364.1"/>
    <property type="molecule type" value="Genomic_DNA"/>
</dbReference>
<evidence type="ECO:0000313" key="2">
    <source>
        <dbReference type="EMBL" id="MCW8107364.1"/>
    </source>
</evidence>